<keyword evidence="3 8" id="KW-0812">Transmembrane</keyword>
<dbReference type="InterPro" id="IPR023298">
    <property type="entry name" value="ATPase_P-typ_TM_dom_sf"/>
</dbReference>
<keyword evidence="5 8" id="KW-0472">Membrane</keyword>
<protein>
    <recommendedName>
        <fullName evidence="6">P-type Zn(2+) transporter</fullName>
        <ecNumber evidence="6">7.2.2.12</ecNumber>
    </recommendedName>
</protein>
<evidence type="ECO:0000313" key="10">
    <source>
        <dbReference type="EMBL" id="NWN65328.1"/>
    </source>
</evidence>
<dbReference type="EC" id="7.2.2.12" evidence="6"/>
<dbReference type="InterPro" id="IPR001757">
    <property type="entry name" value="P_typ_ATPase"/>
</dbReference>
<dbReference type="InterPro" id="IPR018303">
    <property type="entry name" value="ATPase_P-typ_P_site"/>
</dbReference>
<dbReference type="EMBL" id="JABUHS010000483">
    <property type="protein sequence ID" value="NWN65328.1"/>
    <property type="molecule type" value="Genomic_DNA"/>
</dbReference>
<dbReference type="GO" id="GO:0016887">
    <property type="term" value="F:ATP hydrolysis activity"/>
    <property type="evidence" value="ECO:0007669"/>
    <property type="project" value="InterPro"/>
</dbReference>
<dbReference type="PANTHER" id="PTHR48085">
    <property type="entry name" value="CADMIUM/ZINC-TRANSPORTING ATPASE HMA2-RELATED"/>
    <property type="match status" value="1"/>
</dbReference>
<dbReference type="GO" id="GO:0015086">
    <property type="term" value="F:cadmium ion transmembrane transporter activity"/>
    <property type="evidence" value="ECO:0007669"/>
    <property type="project" value="TreeGrafter"/>
</dbReference>
<dbReference type="Proteomes" id="UP000543908">
    <property type="component" value="Unassembled WGS sequence"/>
</dbReference>
<evidence type="ECO:0000256" key="5">
    <source>
        <dbReference type="ARBA" id="ARBA00023136"/>
    </source>
</evidence>
<comment type="similarity">
    <text evidence="2">Belongs to the cation transport ATPase (P-type) (TC 3.A.3) family. Type IB subfamily.</text>
</comment>
<dbReference type="AlphaFoldDB" id="A0A7Y8RUU4"/>
<dbReference type="Pfam" id="PF00122">
    <property type="entry name" value="E1-E2_ATPase"/>
    <property type="match status" value="1"/>
</dbReference>
<dbReference type="RefSeq" id="WP_179040974.1">
    <property type="nucleotide sequence ID" value="NZ_JABUHS010000483.1"/>
</dbReference>
<proteinExistence type="inferred from homology"/>
<dbReference type="NCBIfam" id="TIGR01494">
    <property type="entry name" value="ATPase_P-type"/>
    <property type="match status" value="1"/>
</dbReference>
<evidence type="ECO:0000256" key="2">
    <source>
        <dbReference type="ARBA" id="ARBA00006024"/>
    </source>
</evidence>
<evidence type="ECO:0000256" key="7">
    <source>
        <dbReference type="ARBA" id="ARBA00047308"/>
    </source>
</evidence>
<comment type="catalytic activity">
    <reaction evidence="7">
        <text>Zn(2+)(in) + ATP + H2O = Zn(2+)(out) + ADP + phosphate + H(+)</text>
        <dbReference type="Rhea" id="RHEA:20621"/>
        <dbReference type="ChEBI" id="CHEBI:15377"/>
        <dbReference type="ChEBI" id="CHEBI:15378"/>
        <dbReference type="ChEBI" id="CHEBI:29105"/>
        <dbReference type="ChEBI" id="CHEBI:30616"/>
        <dbReference type="ChEBI" id="CHEBI:43474"/>
        <dbReference type="ChEBI" id="CHEBI:456216"/>
        <dbReference type="EC" id="7.2.2.12"/>
    </reaction>
</comment>
<organism evidence="10 11">
    <name type="scientific">Pseudomonas allii</name>
    <dbReference type="NCBI Taxonomy" id="2740531"/>
    <lineage>
        <taxon>Bacteria</taxon>
        <taxon>Pseudomonadati</taxon>
        <taxon>Pseudomonadota</taxon>
        <taxon>Gammaproteobacteria</taxon>
        <taxon>Pseudomonadales</taxon>
        <taxon>Pseudomonadaceae</taxon>
        <taxon>Pseudomonas</taxon>
    </lineage>
</organism>
<dbReference type="InterPro" id="IPR051014">
    <property type="entry name" value="Cation_Transport_ATPase_IB"/>
</dbReference>
<dbReference type="FunFam" id="2.70.150.10:FF:000002">
    <property type="entry name" value="Copper-transporting ATPase 1, putative"/>
    <property type="match status" value="1"/>
</dbReference>
<feature type="transmembrane region" description="Helical" evidence="8">
    <location>
        <begin position="12"/>
        <end position="45"/>
    </location>
</feature>
<dbReference type="InterPro" id="IPR059000">
    <property type="entry name" value="ATPase_P-type_domA"/>
</dbReference>
<dbReference type="GO" id="GO:0016463">
    <property type="term" value="F:P-type zinc transporter activity"/>
    <property type="evidence" value="ECO:0007669"/>
    <property type="project" value="UniProtKB-EC"/>
</dbReference>
<dbReference type="Gene3D" id="1.20.1110.10">
    <property type="entry name" value="Calcium-transporting ATPase, transmembrane domain"/>
    <property type="match status" value="1"/>
</dbReference>
<dbReference type="PRINTS" id="PR00941">
    <property type="entry name" value="CDATPASE"/>
</dbReference>
<feature type="transmembrane region" description="Helical" evidence="8">
    <location>
        <begin position="214"/>
        <end position="241"/>
    </location>
</feature>
<dbReference type="InterPro" id="IPR008250">
    <property type="entry name" value="ATPase_P-typ_transduc_dom_A_sf"/>
</dbReference>
<dbReference type="PANTHER" id="PTHR48085:SF5">
    <property type="entry name" value="CADMIUM_ZINC-TRANSPORTING ATPASE HMA4-RELATED"/>
    <property type="match status" value="1"/>
</dbReference>
<dbReference type="SUPFAM" id="SSF81653">
    <property type="entry name" value="Calcium ATPase, transduction domain A"/>
    <property type="match status" value="1"/>
</dbReference>
<evidence type="ECO:0000256" key="6">
    <source>
        <dbReference type="ARBA" id="ARBA00039097"/>
    </source>
</evidence>
<keyword evidence="4 8" id="KW-1133">Transmembrane helix</keyword>
<dbReference type="PRINTS" id="PR00119">
    <property type="entry name" value="CATATPASE"/>
</dbReference>
<comment type="caution">
    <text evidence="10">The sequence shown here is derived from an EMBL/GenBank/DDBJ whole genome shotgun (WGS) entry which is preliminary data.</text>
</comment>
<evidence type="ECO:0000256" key="4">
    <source>
        <dbReference type="ARBA" id="ARBA00022989"/>
    </source>
</evidence>
<dbReference type="PROSITE" id="PS00154">
    <property type="entry name" value="ATPASE_E1_E2"/>
    <property type="match status" value="1"/>
</dbReference>
<dbReference type="Gene3D" id="2.70.150.10">
    <property type="entry name" value="Calcium-transporting ATPase, cytoplasmic transduction domain A"/>
    <property type="match status" value="1"/>
</dbReference>
<reference evidence="10 11" key="1">
    <citation type="submission" date="2020-05" db="EMBL/GenBank/DDBJ databases">
        <title>Onion-isolated Pseudomonas sp.</title>
        <authorList>
            <person name="Fujikawa T."/>
            <person name="Sawada H."/>
        </authorList>
    </citation>
    <scope>NUCLEOTIDE SEQUENCE [LARGE SCALE GENOMIC DNA]</scope>
    <source>
        <strain evidence="10 11">MAFF 301512</strain>
    </source>
</reference>
<feature type="transmembrane region" description="Helical" evidence="8">
    <location>
        <begin position="183"/>
        <end position="208"/>
    </location>
</feature>
<gene>
    <name evidence="10" type="ORF">HT123_31835</name>
</gene>
<dbReference type="Gene3D" id="3.40.50.1000">
    <property type="entry name" value="HAD superfamily/HAD-like"/>
    <property type="match status" value="1"/>
</dbReference>
<name>A0A7Y8RUU4_9PSED</name>
<feature type="non-terminal residue" evidence="10">
    <location>
        <position position="272"/>
    </location>
</feature>
<dbReference type="InterPro" id="IPR027256">
    <property type="entry name" value="P-typ_ATPase_IB"/>
</dbReference>
<dbReference type="GO" id="GO:0005524">
    <property type="term" value="F:ATP binding"/>
    <property type="evidence" value="ECO:0007669"/>
    <property type="project" value="InterPro"/>
</dbReference>
<evidence type="ECO:0000256" key="1">
    <source>
        <dbReference type="ARBA" id="ARBA00004370"/>
    </source>
</evidence>
<evidence type="ECO:0000259" key="9">
    <source>
        <dbReference type="Pfam" id="PF00122"/>
    </source>
</evidence>
<evidence type="ECO:0000256" key="3">
    <source>
        <dbReference type="ARBA" id="ARBA00022692"/>
    </source>
</evidence>
<dbReference type="SUPFAM" id="SSF81665">
    <property type="entry name" value="Calcium ATPase, transmembrane domain M"/>
    <property type="match status" value="1"/>
</dbReference>
<evidence type="ECO:0000256" key="8">
    <source>
        <dbReference type="SAM" id="Phobius"/>
    </source>
</evidence>
<sequence length="272" mass="28846">GWIALKNLNLNINALMSIAVTGAILIGQWPEAAMVMFLFTVAELIEAKSLDRARNAISGLMQMTPEQATVQQADGLWAEQEVKSIDLGAIVRVKPGERIGLDGDVTAGQSTIDQAPITGESLPIEKTVGDKVFAGTINQAGSLEYKVTAAANNSTLARIIHAVEQAQGARAPTQRFVDSFSKIYTPAVFLFALGVALIPPLFMAGAWFDWIYRALVLLVVACPCALVISTPVTIVSGLAAAARKGILIKGGVYLEGGYKLDYLALDKTGTIT</sequence>
<comment type="subcellular location">
    <subcellularLocation>
        <location evidence="1">Membrane</location>
    </subcellularLocation>
</comment>
<dbReference type="GO" id="GO:0016020">
    <property type="term" value="C:membrane"/>
    <property type="evidence" value="ECO:0007669"/>
    <property type="project" value="UniProtKB-SubCell"/>
</dbReference>
<feature type="non-terminal residue" evidence="10">
    <location>
        <position position="1"/>
    </location>
</feature>
<dbReference type="InterPro" id="IPR023214">
    <property type="entry name" value="HAD_sf"/>
</dbReference>
<evidence type="ECO:0000313" key="11">
    <source>
        <dbReference type="Proteomes" id="UP000543908"/>
    </source>
</evidence>
<feature type="domain" description="P-type ATPase A" evidence="9">
    <location>
        <begin position="63"/>
        <end position="164"/>
    </location>
</feature>
<accession>A0A7Y8RUU4</accession>